<feature type="domain" description="COQ9 C-terminal" evidence="10">
    <location>
        <begin position="383"/>
        <end position="452"/>
    </location>
</feature>
<evidence type="ECO:0000256" key="3">
    <source>
        <dbReference type="ARBA" id="ARBA00010766"/>
    </source>
</evidence>
<comment type="pathway">
    <text evidence="2 8">Cofactor biosynthesis; ubiquinone biosynthesis.</text>
</comment>
<comment type="subcellular location">
    <subcellularLocation>
        <location evidence="1 8">Mitochondrion</location>
    </subcellularLocation>
</comment>
<dbReference type="InterPro" id="IPR012762">
    <property type="entry name" value="Ubiq_biosynth_COQ9"/>
</dbReference>
<feature type="compositionally biased region" description="Low complexity" evidence="9">
    <location>
        <begin position="198"/>
        <end position="208"/>
    </location>
</feature>
<accession>A0A814UK48</accession>
<keyword evidence="4 8" id="KW-0831">Ubiquinone biosynthesis</keyword>
<evidence type="ECO:0000256" key="7">
    <source>
        <dbReference type="ARBA" id="ARBA00023128"/>
    </source>
</evidence>
<dbReference type="PANTHER" id="PTHR21427:SF19">
    <property type="entry name" value="UBIQUINONE BIOSYNTHESIS PROTEIN COQ9, MITOCHONDRIAL"/>
    <property type="match status" value="1"/>
</dbReference>
<keyword evidence="6 8" id="KW-0446">Lipid-binding</keyword>
<evidence type="ECO:0000256" key="1">
    <source>
        <dbReference type="ARBA" id="ARBA00004173"/>
    </source>
</evidence>
<evidence type="ECO:0000256" key="4">
    <source>
        <dbReference type="ARBA" id="ARBA00022688"/>
    </source>
</evidence>
<name>A0A814UK48_9BILA</name>
<evidence type="ECO:0000256" key="8">
    <source>
        <dbReference type="RuleBase" id="RU366063"/>
    </source>
</evidence>
<evidence type="ECO:0000259" key="10">
    <source>
        <dbReference type="Pfam" id="PF08511"/>
    </source>
</evidence>
<comment type="function">
    <text evidence="8">Membrane-associated protein that warps the membrane surface to access and bind aromatic isoprenes with high specificity, including ubiquinone (CoQ) isoprene intermediates and presents them directly to Coq7, therefore facilitating the Coq7-mediated hydroxylase step. Participates in the biosynthesis of coenzyme Q, also named ubiquinone, an essential lipid-soluble electron transporter for aerobic cellular respiration.</text>
</comment>
<comment type="similarity">
    <text evidence="3 8">Belongs to the COQ9 family.</text>
</comment>
<dbReference type="InterPro" id="IPR013718">
    <property type="entry name" value="COQ9_C"/>
</dbReference>
<dbReference type="AlphaFoldDB" id="A0A814UK48"/>
<comment type="caution">
    <text evidence="11">The sequence shown here is derived from an EMBL/GenBank/DDBJ whole genome shotgun (WGS) entry which is preliminary data.</text>
</comment>
<evidence type="ECO:0000256" key="6">
    <source>
        <dbReference type="ARBA" id="ARBA00023121"/>
    </source>
</evidence>
<proteinExistence type="inferred from homology"/>
<evidence type="ECO:0000256" key="9">
    <source>
        <dbReference type="SAM" id="MobiDB-lite"/>
    </source>
</evidence>
<organism evidence="11 13">
    <name type="scientific">Rotaria sordida</name>
    <dbReference type="NCBI Taxonomy" id="392033"/>
    <lineage>
        <taxon>Eukaryota</taxon>
        <taxon>Metazoa</taxon>
        <taxon>Spiralia</taxon>
        <taxon>Gnathifera</taxon>
        <taxon>Rotifera</taxon>
        <taxon>Eurotatoria</taxon>
        <taxon>Bdelloidea</taxon>
        <taxon>Philodinida</taxon>
        <taxon>Philodinidae</taxon>
        <taxon>Rotaria</taxon>
    </lineage>
</organism>
<evidence type="ECO:0000313" key="13">
    <source>
        <dbReference type="Proteomes" id="UP000663889"/>
    </source>
</evidence>
<evidence type="ECO:0000313" key="11">
    <source>
        <dbReference type="EMBL" id="CAF1175927.1"/>
    </source>
</evidence>
<dbReference type="Proteomes" id="UP000663874">
    <property type="component" value="Unassembled WGS sequence"/>
</dbReference>
<dbReference type="PANTHER" id="PTHR21427">
    <property type="entry name" value="UBIQUINONE BIOSYNTHESIS PROTEIN COQ9, MITOCHONDRIAL"/>
    <property type="match status" value="1"/>
</dbReference>
<dbReference type="GO" id="GO:0005743">
    <property type="term" value="C:mitochondrial inner membrane"/>
    <property type="evidence" value="ECO:0007669"/>
    <property type="project" value="TreeGrafter"/>
</dbReference>
<evidence type="ECO:0000313" key="12">
    <source>
        <dbReference type="EMBL" id="CAF3882076.1"/>
    </source>
</evidence>
<dbReference type="NCBIfam" id="TIGR02396">
    <property type="entry name" value="diverge_rpsU"/>
    <property type="match status" value="1"/>
</dbReference>
<dbReference type="GO" id="GO:0008289">
    <property type="term" value="F:lipid binding"/>
    <property type="evidence" value="ECO:0007669"/>
    <property type="project" value="UniProtKB-UniRule"/>
</dbReference>
<dbReference type="GO" id="GO:0006744">
    <property type="term" value="P:ubiquinone biosynthetic process"/>
    <property type="evidence" value="ECO:0007669"/>
    <property type="project" value="UniProtKB-UniRule"/>
</dbReference>
<evidence type="ECO:0000256" key="5">
    <source>
        <dbReference type="ARBA" id="ARBA00022946"/>
    </source>
</evidence>
<dbReference type="Gene3D" id="1.10.357.10">
    <property type="entry name" value="Tetracycline Repressor, domain 2"/>
    <property type="match status" value="1"/>
</dbReference>
<evidence type="ECO:0000256" key="2">
    <source>
        <dbReference type="ARBA" id="ARBA00004749"/>
    </source>
</evidence>
<keyword evidence="5" id="KW-0809">Transit peptide</keyword>
<sequence length="483" mass="53096">MQRLLYLRNGTSRLHRVVDLCYSNNNPSTVSNINILLLKRCLSNTNKDGKDINFNTELFKPSTAKEKTHVPDDLVGGQPRETIDSASKGAATLTGGGKVWSVQNSGSVHVAPLGAATTTFVPTSTEGGKTIHETTVHKKQGELNIADPLRTHVLQPESTSAELAEAAAASAFEPFAPNTPLTTPSTTDTVFAPKISSTDVHSSTSSPTAQFESSIPPINPDQTVYETTKKSKVFGGQDTSASSKTHPKEDPFATKKNDKTSTTNEIPIQRESDLRDDVLRESLKYVNEHGWTIEAIRAGIRASNQSTTIEGMFSNGYDLIDYFMRDANSKMSAYMNEQKQKGDMKGSRLLVEGLKYRLGLVVPYANTWNQALAQGALPQNAMRSWKNLLDLSSEAWHGIGDTSTDMNWYSKRLLLAAVYKSAEIYMLQDQSQNKTDSMNFLERRLNDFQTLGSLQNSVSNSLSDTAQIVNGLFSVIRNLTSRR</sequence>
<protein>
    <recommendedName>
        <fullName evidence="8">Ubiquinone biosynthesis protein</fullName>
    </recommendedName>
</protein>
<gene>
    <name evidence="12" type="ORF">FNK824_LOCUS19594</name>
    <name evidence="11" type="ORF">SEV965_LOCUS19780</name>
</gene>
<keyword evidence="7 8" id="KW-0496">Mitochondrion</keyword>
<dbReference type="EMBL" id="CAJOBE010003465">
    <property type="protein sequence ID" value="CAF3882076.1"/>
    <property type="molecule type" value="Genomic_DNA"/>
</dbReference>
<reference evidence="11" key="1">
    <citation type="submission" date="2021-02" db="EMBL/GenBank/DDBJ databases">
        <authorList>
            <person name="Nowell W R."/>
        </authorList>
    </citation>
    <scope>NUCLEOTIDE SEQUENCE</scope>
</reference>
<dbReference type="Proteomes" id="UP000663889">
    <property type="component" value="Unassembled WGS sequence"/>
</dbReference>
<dbReference type="Pfam" id="PF08511">
    <property type="entry name" value="COQ9"/>
    <property type="match status" value="1"/>
</dbReference>
<feature type="region of interest" description="Disordered" evidence="9">
    <location>
        <begin position="198"/>
        <end position="266"/>
    </location>
</feature>
<dbReference type="UniPathway" id="UPA00232"/>
<feature type="compositionally biased region" description="Basic and acidic residues" evidence="9">
    <location>
        <begin position="246"/>
        <end position="259"/>
    </location>
</feature>
<dbReference type="EMBL" id="CAJNOU010001250">
    <property type="protein sequence ID" value="CAF1175927.1"/>
    <property type="molecule type" value="Genomic_DNA"/>
</dbReference>